<protein>
    <submittedName>
        <fullName evidence="2">Uncharacterized protein</fullName>
    </submittedName>
</protein>
<gene>
    <name evidence="2" type="ORF">VITISV_003307</name>
</gene>
<feature type="compositionally biased region" description="Basic and acidic residues" evidence="1">
    <location>
        <begin position="203"/>
        <end position="212"/>
    </location>
</feature>
<evidence type="ECO:0000256" key="1">
    <source>
        <dbReference type="SAM" id="MobiDB-lite"/>
    </source>
</evidence>
<evidence type="ECO:0000313" key="2">
    <source>
        <dbReference type="EMBL" id="CAN72367.1"/>
    </source>
</evidence>
<proteinExistence type="predicted"/>
<dbReference type="AlphaFoldDB" id="A5BI92"/>
<dbReference type="EMBL" id="AM460371">
    <property type="protein sequence ID" value="CAN72367.1"/>
    <property type="molecule type" value="Genomic_DNA"/>
</dbReference>
<feature type="region of interest" description="Disordered" evidence="1">
    <location>
        <begin position="193"/>
        <end position="212"/>
    </location>
</feature>
<name>A5BI92_VITVI</name>
<reference evidence="2" key="1">
    <citation type="journal article" date="2007" name="PLoS ONE">
        <title>The first genome sequence of an elite grapevine cultivar (Pinot noir Vitis vinifera L.): coping with a highly heterozygous genome.</title>
        <authorList>
            <person name="Velasco R."/>
            <person name="Zharkikh A."/>
            <person name="Troggio M."/>
            <person name="Cartwright D.A."/>
            <person name="Cestaro A."/>
            <person name="Pruss D."/>
            <person name="Pindo M."/>
            <person name="FitzGerald L.M."/>
            <person name="Vezzulli S."/>
            <person name="Reid J."/>
            <person name="Malacarne G."/>
            <person name="Iliev D."/>
            <person name="Coppola G."/>
            <person name="Wardell B."/>
            <person name="Micheletti D."/>
            <person name="Macalma T."/>
            <person name="Facci M."/>
            <person name="Mitchell J.T."/>
            <person name="Perazzolli M."/>
            <person name="Eldredge G."/>
            <person name="Gatto P."/>
            <person name="Oyzerski R."/>
            <person name="Moretto M."/>
            <person name="Gutin N."/>
            <person name="Stefanini M."/>
            <person name="Chen Y."/>
            <person name="Segala C."/>
            <person name="Davenport C."/>
            <person name="Dematte L."/>
            <person name="Mraz A."/>
            <person name="Battilana J."/>
            <person name="Stormo K."/>
            <person name="Costa F."/>
            <person name="Tao Q."/>
            <person name="Si-Ammour A."/>
            <person name="Harkins T."/>
            <person name="Lackey A."/>
            <person name="Perbost C."/>
            <person name="Taillon B."/>
            <person name="Stella A."/>
            <person name="Solovyev V."/>
            <person name="Fawcett J.A."/>
            <person name="Sterck L."/>
            <person name="Vandepoele K."/>
            <person name="Grando S.M."/>
            <person name="Toppo S."/>
            <person name="Moser C."/>
            <person name="Lanchbury J."/>
            <person name="Bogden R."/>
            <person name="Skolnick M."/>
            <person name="Sgaramella V."/>
            <person name="Bhatnagar S.K."/>
            <person name="Fontana P."/>
            <person name="Gutin A."/>
            <person name="Van de Peer Y."/>
            <person name="Salamini F."/>
            <person name="Viola R."/>
        </authorList>
    </citation>
    <scope>NUCLEOTIDE SEQUENCE</scope>
</reference>
<organism evidence="2">
    <name type="scientific">Vitis vinifera</name>
    <name type="common">Grape</name>
    <dbReference type="NCBI Taxonomy" id="29760"/>
    <lineage>
        <taxon>Eukaryota</taxon>
        <taxon>Viridiplantae</taxon>
        <taxon>Streptophyta</taxon>
        <taxon>Embryophyta</taxon>
        <taxon>Tracheophyta</taxon>
        <taxon>Spermatophyta</taxon>
        <taxon>Magnoliopsida</taxon>
        <taxon>eudicotyledons</taxon>
        <taxon>Gunneridae</taxon>
        <taxon>Pentapetalae</taxon>
        <taxon>rosids</taxon>
        <taxon>Vitales</taxon>
        <taxon>Vitaceae</taxon>
        <taxon>Viteae</taxon>
        <taxon>Vitis</taxon>
    </lineage>
</organism>
<sequence length="212" mass="23502">MNQLIHQVGTNQMVPLPGIVPESNGAVAGNKSNGAVAGDGATLHCACHIEYKIAEEAMNSMSYVAEVSRRWDEPNARDMGRMTSQPNAKGEMYILNDGIDMKAKIPNARHSEKVGRWADRIPDVRHPEKVGRRRTKFRIIPDVRHPKKVGRRPDRVPDVRHPEKVGCQPDKIAAMKHLGGMSENFCPGGMSDATCRKGSSACPREREPRDTF</sequence>
<accession>A5BI92</accession>